<evidence type="ECO:0000313" key="6">
    <source>
        <dbReference type="Proteomes" id="UP000245430"/>
    </source>
</evidence>
<accession>A0A316DM13</accession>
<evidence type="ECO:0000259" key="4">
    <source>
        <dbReference type="Pfam" id="PF01103"/>
    </source>
</evidence>
<proteinExistence type="predicted"/>
<dbReference type="Pfam" id="PF01103">
    <property type="entry name" value="Omp85"/>
    <property type="match status" value="1"/>
</dbReference>
<dbReference type="Proteomes" id="UP000245430">
    <property type="component" value="Unassembled WGS sequence"/>
</dbReference>
<keyword evidence="6" id="KW-1185">Reference proteome</keyword>
<reference evidence="5 6" key="1">
    <citation type="submission" date="2018-05" db="EMBL/GenBank/DDBJ databases">
        <title>Genomic Encyclopedia of Archaeal and Bacterial Type Strains, Phase II (KMG-II): from individual species to whole genera.</title>
        <authorList>
            <person name="Goeker M."/>
        </authorList>
    </citation>
    <scope>NUCLEOTIDE SEQUENCE [LARGE SCALE GENOMIC DNA]</scope>
    <source>
        <strain evidence="5 6">DSM 22637</strain>
    </source>
</reference>
<protein>
    <submittedName>
        <fullName evidence="5">Surface antigen-like protein</fullName>
    </submittedName>
</protein>
<evidence type="ECO:0000256" key="3">
    <source>
        <dbReference type="SAM" id="SignalP"/>
    </source>
</evidence>
<evidence type="ECO:0000256" key="1">
    <source>
        <dbReference type="ARBA" id="ARBA00004370"/>
    </source>
</evidence>
<feature type="domain" description="Bacterial surface antigen (D15)" evidence="4">
    <location>
        <begin position="78"/>
        <end position="358"/>
    </location>
</feature>
<comment type="caution">
    <text evidence="5">The sequence shown here is derived from an EMBL/GenBank/DDBJ whole genome shotgun (WGS) entry which is preliminary data.</text>
</comment>
<organism evidence="5 6">
    <name type="scientific">Xanthomarina spongicola</name>
    <dbReference type="NCBI Taxonomy" id="570520"/>
    <lineage>
        <taxon>Bacteria</taxon>
        <taxon>Pseudomonadati</taxon>
        <taxon>Bacteroidota</taxon>
        <taxon>Flavobacteriia</taxon>
        <taxon>Flavobacteriales</taxon>
        <taxon>Flavobacteriaceae</taxon>
        <taxon>Xanthomarina</taxon>
    </lineage>
</organism>
<dbReference type="InterPro" id="IPR000184">
    <property type="entry name" value="Bac_surfAg_D15"/>
</dbReference>
<dbReference type="GO" id="GO:0019867">
    <property type="term" value="C:outer membrane"/>
    <property type="evidence" value="ECO:0007669"/>
    <property type="project" value="InterPro"/>
</dbReference>
<feature type="chain" id="PRO_5016404220" evidence="3">
    <location>
        <begin position="21"/>
        <end position="358"/>
    </location>
</feature>
<keyword evidence="3" id="KW-0732">Signal</keyword>
<sequence length="358" mass="40508">MFKNFKLLVFVFFISLLSEAQTQTTDSLDKKEIDMKNADFTVMPFLSYNRNLKFMIGGIPMVMYKLNKQDSISPKSLSGAAGVYTTNKSYFIGIFNKFYFIEDKWRGTLFFAIGDLNSQFFAGEFNNAEFYNYGTNATIFSIGIQRKIVNKLYGGITYTYASYNTVFEDNIADETTTTTNGLEFNGLYDTRDDVYYPTTGNMINAKWITYTEWFGNDANANKIKADYNKYFDMRDQKDVLAARFSSTIGLGNIAFEQQTVVGGNDIRGYSEGKYRGDTVIALQGEYRLNFAKRMGIVGFAGIATLYGSDNEDFDGELLPGAGIGYRYRAFKTIKFNIGLDAAIGKDDWGVYFRIGEAF</sequence>
<dbReference type="EMBL" id="QGGP01000004">
    <property type="protein sequence ID" value="PWK18592.1"/>
    <property type="molecule type" value="Genomic_DNA"/>
</dbReference>
<comment type="subcellular location">
    <subcellularLocation>
        <location evidence="1">Membrane</location>
    </subcellularLocation>
</comment>
<name>A0A316DM13_9FLAO</name>
<keyword evidence="2" id="KW-0472">Membrane</keyword>
<evidence type="ECO:0000313" key="5">
    <source>
        <dbReference type="EMBL" id="PWK18592.1"/>
    </source>
</evidence>
<gene>
    <name evidence="5" type="ORF">LX78_01899</name>
</gene>
<dbReference type="AlphaFoldDB" id="A0A316DM13"/>
<dbReference type="Gene3D" id="2.40.160.50">
    <property type="entry name" value="membrane protein fhac: a member of the omp85/tpsb transporter family"/>
    <property type="match status" value="1"/>
</dbReference>
<feature type="signal peptide" evidence="3">
    <location>
        <begin position="1"/>
        <end position="20"/>
    </location>
</feature>
<evidence type="ECO:0000256" key="2">
    <source>
        <dbReference type="ARBA" id="ARBA00023136"/>
    </source>
</evidence>